<gene>
    <name evidence="1" type="ORF">ECPE_LOCUS2577</name>
</gene>
<evidence type="ECO:0000313" key="2">
    <source>
        <dbReference type="Proteomes" id="UP000272942"/>
    </source>
</evidence>
<dbReference type="EMBL" id="UZAN01039710">
    <property type="protein sequence ID" value="VDP66857.1"/>
    <property type="molecule type" value="Genomic_DNA"/>
</dbReference>
<name>A0A183A6J2_9TREM</name>
<protein>
    <submittedName>
        <fullName evidence="3">SEA domain-containing protein</fullName>
    </submittedName>
</protein>
<dbReference type="Proteomes" id="UP000272942">
    <property type="component" value="Unassembled WGS sequence"/>
</dbReference>
<proteinExistence type="predicted"/>
<evidence type="ECO:0000313" key="1">
    <source>
        <dbReference type="EMBL" id="VDP66857.1"/>
    </source>
</evidence>
<sequence>MLRVLVQGVLCQGVLTYKNQEVPWDDKFLHLSTDQLEIKSELLSSAYRQSLSAKFTDTGFTSISTKLVSSLDDEKGDVVSGLSLLEFDYSSILLSHPSPLNSDWEEAFRRNMNHALATTYRNGLRIFIEDCLGQKMNQRKEFFAS</sequence>
<dbReference type="WBParaSite" id="ECPE_0000257901-mRNA-1">
    <property type="protein sequence ID" value="ECPE_0000257901-mRNA-1"/>
    <property type="gene ID" value="ECPE_0000257901"/>
</dbReference>
<organism evidence="3">
    <name type="scientific">Echinostoma caproni</name>
    <dbReference type="NCBI Taxonomy" id="27848"/>
    <lineage>
        <taxon>Eukaryota</taxon>
        <taxon>Metazoa</taxon>
        <taxon>Spiralia</taxon>
        <taxon>Lophotrochozoa</taxon>
        <taxon>Platyhelminthes</taxon>
        <taxon>Trematoda</taxon>
        <taxon>Digenea</taxon>
        <taxon>Plagiorchiida</taxon>
        <taxon>Echinostomata</taxon>
        <taxon>Echinostomatoidea</taxon>
        <taxon>Echinostomatidae</taxon>
        <taxon>Echinostoma</taxon>
    </lineage>
</organism>
<evidence type="ECO:0000313" key="3">
    <source>
        <dbReference type="WBParaSite" id="ECPE_0000257901-mRNA-1"/>
    </source>
</evidence>
<dbReference type="AlphaFoldDB" id="A0A183A6J2"/>
<reference evidence="1 2" key="2">
    <citation type="submission" date="2018-11" db="EMBL/GenBank/DDBJ databases">
        <authorList>
            <consortium name="Pathogen Informatics"/>
        </authorList>
    </citation>
    <scope>NUCLEOTIDE SEQUENCE [LARGE SCALE GENOMIC DNA]</scope>
    <source>
        <strain evidence="1 2">Egypt</strain>
    </source>
</reference>
<keyword evidence="2" id="KW-1185">Reference proteome</keyword>
<reference evidence="3" key="1">
    <citation type="submission" date="2016-06" db="UniProtKB">
        <authorList>
            <consortium name="WormBaseParasite"/>
        </authorList>
    </citation>
    <scope>IDENTIFICATION</scope>
</reference>
<accession>A0A183A6J2</accession>